<dbReference type="Gene3D" id="2.60.120.10">
    <property type="entry name" value="Jelly Rolls"/>
    <property type="match status" value="1"/>
</dbReference>
<dbReference type="RefSeq" id="WP_283238431.1">
    <property type="nucleotide sequence ID" value="NZ_JASGBP010000002.1"/>
</dbReference>
<evidence type="ECO:0000313" key="2">
    <source>
        <dbReference type="EMBL" id="MDI9256744.1"/>
    </source>
</evidence>
<dbReference type="CDD" id="cd00038">
    <property type="entry name" value="CAP_ED"/>
    <property type="match status" value="1"/>
</dbReference>
<proteinExistence type="predicted"/>
<evidence type="ECO:0000259" key="1">
    <source>
        <dbReference type="Pfam" id="PF00027"/>
    </source>
</evidence>
<dbReference type="InterPro" id="IPR018490">
    <property type="entry name" value="cNMP-bd_dom_sf"/>
</dbReference>
<dbReference type="Proteomes" id="UP001230035">
    <property type="component" value="Unassembled WGS sequence"/>
</dbReference>
<organism evidence="2 3">
    <name type="scientific">Flavobacterium sedimenticola</name>
    <dbReference type="NCBI Taxonomy" id="3043286"/>
    <lineage>
        <taxon>Bacteria</taxon>
        <taxon>Pseudomonadati</taxon>
        <taxon>Bacteroidota</taxon>
        <taxon>Flavobacteriia</taxon>
        <taxon>Flavobacteriales</taxon>
        <taxon>Flavobacteriaceae</taxon>
        <taxon>Flavobacterium</taxon>
    </lineage>
</organism>
<keyword evidence="3" id="KW-1185">Reference proteome</keyword>
<feature type="domain" description="Cyclic nucleotide-binding" evidence="1">
    <location>
        <begin position="31"/>
        <end position="119"/>
    </location>
</feature>
<accession>A0ABT6XQ07</accession>
<comment type="caution">
    <text evidence="2">The sequence shown here is derived from an EMBL/GenBank/DDBJ whole genome shotgun (WGS) entry which is preliminary data.</text>
</comment>
<sequence length="193" mass="22460">MDKDVFKASLERHITVSSEMVEGILAKATVRTYKKGQYLIYNGSVARKTHFVASGTVIAYFIDTKGEEHLIQFAFEGWWISDIYSYLYGKEALLNVQALDDAVVYEFGYEAIQDLYRQYPGLQYYFLTITQNAFAGFQHRVLTNLSMTGEERYLAFIAKYPEIHQRLTQRWIASYLGFSPEFLSRLRKKLLKP</sequence>
<evidence type="ECO:0000313" key="3">
    <source>
        <dbReference type="Proteomes" id="UP001230035"/>
    </source>
</evidence>
<protein>
    <submittedName>
        <fullName evidence="2">Crp/Fnr family transcriptional regulator</fullName>
    </submittedName>
</protein>
<dbReference type="SUPFAM" id="SSF51206">
    <property type="entry name" value="cAMP-binding domain-like"/>
    <property type="match status" value="1"/>
</dbReference>
<gene>
    <name evidence="2" type="ORF">QHT84_04885</name>
</gene>
<dbReference type="InterPro" id="IPR014710">
    <property type="entry name" value="RmlC-like_jellyroll"/>
</dbReference>
<dbReference type="InterPro" id="IPR000595">
    <property type="entry name" value="cNMP-bd_dom"/>
</dbReference>
<dbReference type="Pfam" id="PF00027">
    <property type="entry name" value="cNMP_binding"/>
    <property type="match status" value="1"/>
</dbReference>
<dbReference type="EMBL" id="JASGBP010000002">
    <property type="protein sequence ID" value="MDI9256744.1"/>
    <property type="molecule type" value="Genomic_DNA"/>
</dbReference>
<name>A0ABT6XQ07_9FLAO</name>
<reference evidence="2 3" key="1">
    <citation type="submission" date="2023-05" db="EMBL/GenBank/DDBJ databases">
        <title>Flavobacterium sedimenti sp. nov., isolated from the sediment.</title>
        <authorList>
            <person name="Wu N."/>
        </authorList>
    </citation>
    <scope>NUCLEOTIDE SEQUENCE [LARGE SCALE GENOMIC DNA]</scope>
    <source>
        <strain evidence="2 3">YZ-48</strain>
    </source>
</reference>